<accession>A0A444YAM7</accession>
<feature type="compositionally biased region" description="Basic and acidic residues" evidence="1">
    <location>
        <begin position="589"/>
        <end position="621"/>
    </location>
</feature>
<dbReference type="PANTHER" id="PTHR31659:SF0">
    <property type="entry name" value="EMB|CAB61945.1"/>
    <property type="match status" value="1"/>
</dbReference>
<feature type="compositionally biased region" description="Basic residues" evidence="1">
    <location>
        <begin position="47"/>
        <end position="64"/>
    </location>
</feature>
<evidence type="ECO:0000313" key="3">
    <source>
        <dbReference type="Proteomes" id="UP000289738"/>
    </source>
</evidence>
<reference evidence="2 3" key="1">
    <citation type="submission" date="2019-01" db="EMBL/GenBank/DDBJ databases">
        <title>Sequencing of cultivated peanut Arachis hypogaea provides insights into genome evolution and oil improvement.</title>
        <authorList>
            <person name="Chen X."/>
        </authorList>
    </citation>
    <scope>NUCLEOTIDE SEQUENCE [LARGE SCALE GENOMIC DNA]</scope>
    <source>
        <strain evidence="3">cv. Fuhuasheng</strain>
        <tissue evidence="2">Leaves</tissue>
    </source>
</reference>
<feature type="region of interest" description="Disordered" evidence="1">
    <location>
        <begin position="325"/>
        <end position="364"/>
    </location>
</feature>
<dbReference type="PANTHER" id="PTHR31659">
    <property type="entry name" value="PROTEIN: UPF0503-LIKE PROTEIN, PUTATIVE (DUF740)-RELATED"/>
    <property type="match status" value="1"/>
</dbReference>
<feature type="region of interest" description="Disordered" evidence="1">
    <location>
        <begin position="33"/>
        <end position="76"/>
    </location>
</feature>
<evidence type="ECO:0000256" key="1">
    <source>
        <dbReference type="SAM" id="MobiDB-lite"/>
    </source>
</evidence>
<dbReference type="EMBL" id="SDMP01000017">
    <property type="protein sequence ID" value="RYQ98998.1"/>
    <property type="molecule type" value="Genomic_DNA"/>
</dbReference>
<organism evidence="2 3">
    <name type="scientific">Arachis hypogaea</name>
    <name type="common">Peanut</name>
    <dbReference type="NCBI Taxonomy" id="3818"/>
    <lineage>
        <taxon>Eukaryota</taxon>
        <taxon>Viridiplantae</taxon>
        <taxon>Streptophyta</taxon>
        <taxon>Embryophyta</taxon>
        <taxon>Tracheophyta</taxon>
        <taxon>Spermatophyta</taxon>
        <taxon>Magnoliopsida</taxon>
        <taxon>eudicotyledons</taxon>
        <taxon>Gunneridae</taxon>
        <taxon>Pentapetalae</taxon>
        <taxon>rosids</taxon>
        <taxon>fabids</taxon>
        <taxon>Fabales</taxon>
        <taxon>Fabaceae</taxon>
        <taxon>Papilionoideae</taxon>
        <taxon>50 kb inversion clade</taxon>
        <taxon>dalbergioids sensu lato</taxon>
        <taxon>Dalbergieae</taxon>
        <taxon>Pterocarpus clade</taxon>
        <taxon>Arachis</taxon>
    </lineage>
</organism>
<comment type="caution">
    <text evidence="2">The sequence shown here is derived from an EMBL/GenBank/DDBJ whole genome shotgun (WGS) entry which is preliminary data.</text>
</comment>
<proteinExistence type="predicted"/>
<protein>
    <submittedName>
        <fullName evidence="2">Uncharacterized protein</fullName>
    </submittedName>
</protein>
<dbReference type="Proteomes" id="UP000289738">
    <property type="component" value="Chromosome B07"/>
</dbReference>
<evidence type="ECO:0000313" key="2">
    <source>
        <dbReference type="EMBL" id="RYQ98998.1"/>
    </source>
</evidence>
<gene>
    <name evidence="2" type="ORF">Ahy_B07g086847</name>
</gene>
<dbReference type="Pfam" id="PF05340">
    <property type="entry name" value="DUF740"/>
    <property type="match status" value="2"/>
</dbReference>
<keyword evidence="3" id="KW-1185">Reference proteome</keyword>
<name>A0A444YAM7_ARAHY</name>
<dbReference type="AlphaFoldDB" id="A0A444YAM7"/>
<feature type="compositionally biased region" description="Basic and acidic residues" evidence="1">
    <location>
        <begin position="568"/>
        <end position="578"/>
    </location>
</feature>
<feature type="region of interest" description="Disordered" evidence="1">
    <location>
        <begin position="551"/>
        <end position="652"/>
    </location>
</feature>
<dbReference type="InterPro" id="IPR008004">
    <property type="entry name" value="OCTOPUS-like"/>
</dbReference>
<sequence>MTSKPHRLSSCHRHPTIPVNSFCASCLRERLKGIQSPSSSPSPHSHPPPHLRRTKSFSANRHHTSTSASLQPRRRSCEVRARSTLSDLFTIDGGKGNLVQKTHLDSEYLGFEIRKEEHNGEEAVRVCDPRDNEKPEETKTMKEFIDLEIRNKKNGARDLKSFWGAASAFSEKLRKWKWKHKLKKRRSFGGNGNRNGNGNGVVDFNVMRFVQEPKGRKYRETQSEIGEYCSGRRSCDTDPRFSIDAGRVSVDNYARLSCDSRLYVDEGRISVDNNSQFPDAYRRLLVDTGRISVDSDLQAKFDASWDGKQCERLSPVDRVLIEGNSIAGSSPAPTPGGSAEAKGYYKGRRSFDRSSSRRRQSTAEVNELRMLSNAKVSPATNELFYGAKLLGSEKKDLDLGNGNVKSLSDFKGECVMGSASKDDDLNNDVNGAGTGNHKGSKKDHKWRRVWSKFGSIVQRREEDKVKLNVQGSESVSQKLSRSYSVSCRNQCSMAGLISSLGGTETKGNINVLNGRQDFMVQRNRSVRHSPSPNNLDNGLLRFYLTPLKSYRRSKSGKSSSLKDLQQISRRETGKERTGVKRTHQPPRSTDTRRQTGEKEATERPRSQKMTSEDEPREGNEGRRRRGLAAGCVASAAGDDEPREGSDTRTTARRRHAAHSLLFSSLPLDSLVLASASSKPDVYGIIDSKHLIATHMQPFQVESYDH</sequence>
<dbReference type="STRING" id="3818.A0A444YAM7"/>